<dbReference type="RefSeq" id="WP_114985220.1">
    <property type="nucleotide sequence ID" value="NZ_CP027806.1"/>
</dbReference>
<dbReference type="OrthoDB" id="839747at2"/>
<dbReference type="KEGG" id="cprv:CYPRO_2851"/>
<dbReference type="EMBL" id="CP027806">
    <property type="protein sequence ID" value="AXJ02089.1"/>
    <property type="molecule type" value="Genomic_DNA"/>
</dbReference>
<protein>
    <recommendedName>
        <fullName evidence="3">Antidote-toxin recognition MazE, antitoxin</fullName>
    </recommendedName>
</protein>
<proteinExistence type="predicted"/>
<keyword evidence="2" id="KW-1185">Reference proteome</keyword>
<evidence type="ECO:0008006" key="3">
    <source>
        <dbReference type="Google" id="ProtNLM"/>
    </source>
</evidence>
<dbReference type="Proteomes" id="UP000254808">
    <property type="component" value="Chromosome"/>
</dbReference>
<gene>
    <name evidence="1" type="ORF">CYPRO_2851</name>
</gene>
<accession>A0A345UNN7</accession>
<reference evidence="1 2" key="1">
    <citation type="submission" date="2018-03" db="EMBL/GenBank/DDBJ databases">
        <title>Phenotypic and genomic properties of Cyclonatronum proteinivorum gen. nov., sp. nov., a haloalkaliphilic bacteroidete from soda lakes possessing Na+-translocating rhodopsin.</title>
        <authorList>
            <person name="Toshchakov S.V."/>
            <person name="Korzhenkov A."/>
            <person name="Samarov N.I."/>
            <person name="Kublanov I.V."/>
            <person name="Muntyan M.S."/>
            <person name="Sorokin D.Y."/>
        </authorList>
    </citation>
    <scope>NUCLEOTIDE SEQUENCE [LARGE SCALE GENOMIC DNA]</scope>
    <source>
        <strain evidence="1 2">Omega</strain>
    </source>
</reference>
<name>A0A345UNN7_9BACT</name>
<organism evidence="1 2">
    <name type="scientific">Cyclonatronum proteinivorum</name>
    <dbReference type="NCBI Taxonomy" id="1457365"/>
    <lineage>
        <taxon>Bacteria</taxon>
        <taxon>Pseudomonadati</taxon>
        <taxon>Balneolota</taxon>
        <taxon>Balneolia</taxon>
        <taxon>Balneolales</taxon>
        <taxon>Cyclonatronaceae</taxon>
        <taxon>Cyclonatronum</taxon>
    </lineage>
</organism>
<evidence type="ECO:0000313" key="2">
    <source>
        <dbReference type="Proteomes" id="UP000254808"/>
    </source>
</evidence>
<dbReference type="AlphaFoldDB" id="A0A345UNN7"/>
<evidence type="ECO:0000313" key="1">
    <source>
        <dbReference type="EMBL" id="AXJ02089.1"/>
    </source>
</evidence>
<sequence length="72" mass="8377">MGYPTKIQRIDRKASQQWYVNMPAAVAEAMEFQKGETIEWIIDDQQHMVLKRDAKLVSSLKKNCLKRADKPV</sequence>